<accession>A0ABV8IYC4</accession>
<evidence type="ECO:0000313" key="3">
    <source>
        <dbReference type="EMBL" id="MFC4068931.1"/>
    </source>
</evidence>
<evidence type="ECO:0008006" key="5">
    <source>
        <dbReference type="Google" id="ProtNLM"/>
    </source>
</evidence>
<organism evidence="3 4">
    <name type="scientific">Actinoplanes subglobosus</name>
    <dbReference type="NCBI Taxonomy" id="1547892"/>
    <lineage>
        <taxon>Bacteria</taxon>
        <taxon>Bacillati</taxon>
        <taxon>Actinomycetota</taxon>
        <taxon>Actinomycetes</taxon>
        <taxon>Micromonosporales</taxon>
        <taxon>Micromonosporaceae</taxon>
        <taxon>Actinoplanes</taxon>
    </lineage>
</organism>
<feature type="region of interest" description="Disordered" evidence="1">
    <location>
        <begin position="60"/>
        <end position="101"/>
    </location>
</feature>
<sequence length="241" mass="25157">MSDDRIQQGLDSYAEHLQHTAALAPSAEIRRRGDRRRRNRATGAAFAAVLITAAGIGAVLTRGPGPDHPDPPAATVTPSQSPSPSAARPSVAPSRSSSVTSDVTRLRELGVDLDTGILIDVADDGIDLWMAVEAGDVVDFTGTTRADSTEMSLVPAPVTGRDRVVIIPVARPGWCVTDTSGVPLALQPCRDGDPAQTWEVIPAGDSGQINLHGADGEMRVDENGLVATGGRSGLQTVPFDR</sequence>
<feature type="compositionally biased region" description="Low complexity" evidence="1">
    <location>
        <begin position="73"/>
        <end position="101"/>
    </location>
</feature>
<comment type="caution">
    <text evidence="3">The sequence shown here is derived from an EMBL/GenBank/DDBJ whole genome shotgun (WGS) entry which is preliminary data.</text>
</comment>
<protein>
    <recommendedName>
        <fullName evidence="5">Ricin B lectin domain-containing protein</fullName>
    </recommendedName>
</protein>
<keyword evidence="2" id="KW-0472">Membrane</keyword>
<evidence type="ECO:0000256" key="2">
    <source>
        <dbReference type="SAM" id="Phobius"/>
    </source>
</evidence>
<dbReference type="Proteomes" id="UP001595867">
    <property type="component" value="Unassembled WGS sequence"/>
</dbReference>
<keyword evidence="2" id="KW-1133">Transmembrane helix</keyword>
<evidence type="ECO:0000256" key="1">
    <source>
        <dbReference type="SAM" id="MobiDB-lite"/>
    </source>
</evidence>
<keyword evidence="2" id="KW-0812">Transmembrane</keyword>
<dbReference type="InterPro" id="IPR035992">
    <property type="entry name" value="Ricin_B-like_lectins"/>
</dbReference>
<feature type="transmembrane region" description="Helical" evidence="2">
    <location>
        <begin position="41"/>
        <end position="60"/>
    </location>
</feature>
<dbReference type="SUPFAM" id="SSF50370">
    <property type="entry name" value="Ricin B-like lectins"/>
    <property type="match status" value="1"/>
</dbReference>
<gene>
    <name evidence="3" type="ORF">ACFO0C_28705</name>
</gene>
<reference evidence="4" key="1">
    <citation type="journal article" date="2019" name="Int. J. Syst. Evol. Microbiol.">
        <title>The Global Catalogue of Microorganisms (GCM) 10K type strain sequencing project: providing services to taxonomists for standard genome sequencing and annotation.</title>
        <authorList>
            <consortium name="The Broad Institute Genomics Platform"/>
            <consortium name="The Broad Institute Genome Sequencing Center for Infectious Disease"/>
            <person name="Wu L."/>
            <person name="Ma J."/>
        </authorList>
    </citation>
    <scope>NUCLEOTIDE SEQUENCE [LARGE SCALE GENOMIC DNA]</scope>
    <source>
        <strain evidence="4">TBRC 5832</strain>
    </source>
</reference>
<dbReference type="EMBL" id="JBHSBL010000019">
    <property type="protein sequence ID" value="MFC4068931.1"/>
    <property type="molecule type" value="Genomic_DNA"/>
</dbReference>
<evidence type="ECO:0000313" key="4">
    <source>
        <dbReference type="Proteomes" id="UP001595867"/>
    </source>
</evidence>
<dbReference type="RefSeq" id="WP_378069813.1">
    <property type="nucleotide sequence ID" value="NZ_JBHSBL010000019.1"/>
</dbReference>
<name>A0ABV8IYC4_9ACTN</name>
<keyword evidence="4" id="KW-1185">Reference proteome</keyword>
<proteinExistence type="predicted"/>